<evidence type="ECO:0000313" key="2">
    <source>
        <dbReference type="EMBL" id="ORY53056.1"/>
    </source>
</evidence>
<comment type="caution">
    <text evidence="2">The sequence shown here is derived from an EMBL/GenBank/DDBJ whole genome shotgun (WGS) entry which is preliminary data.</text>
</comment>
<dbReference type="OrthoDB" id="547796at2759"/>
<organism evidence="2 3">
    <name type="scientific">Rhizoclosmatium globosum</name>
    <dbReference type="NCBI Taxonomy" id="329046"/>
    <lineage>
        <taxon>Eukaryota</taxon>
        <taxon>Fungi</taxon>
        <taxon>Fungi incertae sedis</taxon>
        <taxon>Chytridiomycota</taxon>
        <taxon>Chytridiomycota incertae sedis</taxon>
        <taxon>Chytridiomycetes</taxon>
        <taxon>Chytridiales</taxon>
        <taxon>Chytriomycetaceae</taxon>
        <taxon>Rhizoclosmatium</taxon>
    </lineage>
</organism>
<sequence length="196" mass="22360">MTIRPTLETFDSLVEERIANARRQGQFDELPGRGKPIAFDTDERLNVHLSDTEFFMNRMLKSQNTLPGWVEKHKDIDEDIQKLRIELKNIYAECFRESAPSQSQPNSSLSFGLKALTSWISPSKQTVTQSPLPTSADPPKFAETKEALWRRRSKEWAELRIPEINARIRDFNLSSPGSSGKKNALNIDVEIERASS</sequence>
<reference evidence="2 3" key="1">
    <citation type="submission" date="2016-07" db="EMBL/GenBank/DDBJ databases">
        <title>Pervasive Adenine N6-methylation of Active Genes in Fungi.</title>
        <authorList>
            <consortium name="DOE Joint Genome Institute"/>
            <person name="Mondo S.J."/>
            <person name="Dannebaum R.O."/>
            <person name="Kuo R.C."/>
            <person name="Labutti K."/>
            <person name="Haridas S."/>
            <person name="Kuo A."/>
            <person name="Salamov A."/>
            <person name="Ahrendt S.R."/>
            <person name="Lipzen A."/>
            <person name="Sullivan W."/>
            <person name="Andreopoulos W.B."/>
            <person name="Clum A."/>
            <person name="Lindquist E."/>
            <person name="Daum C."/>
            <person name="Ramamoorthy G.K."/>
            <person name="Gryganskyi A."/>
            <person name="Culley D."/>
            <person name="Magnuson J.K."/>
            <person name="James T.Y."/>
            <person name="O'Malley M.A."/>
            <person name="Stajich J.E."/>
            <person name="Spatafora J.W."/>
            <person name="Visel A."/>
            <person name="Grigoriev I.V."/>
        </authorList>
    </citation>
    <scope>NUCLEOTIDE SEQUENCE [LARGE SCALE GENOMIC DNA]</scope>
    <source>
        <strain evidence="2 3">JEL800</strain>
    </source>
</reference>
<proteinExistence type="predicted"/>
<evidence type="ECO:0000259" key="1">
    <source>
        <dbReference type="Pfam" id="PF09350"/>
    </source>
</evidence>
<name>A0A1Y2D1P7_9FUNG</name>
<dbReference type="PANTHER" id="PTHR39394:SF1">
    <property type="entry name" value="DNAJ HOMOLOGUE SUBFAMILY C MEMBER 28 CONSERVED DOMAIN-CONTAINING PROTEIN"/>
    <property type="match status" value="1"/>
</dbReference>
<dbReference type="AlphaFoldDB" id="A0A1Y2D1P7"/>
<dbReference type="PANTHER" id="PTHR39394">
    <property type="entry name" value="YALI0E31793P"/>
    <property type="match status" value="1"/>
</dbReference>
<accession>A0A1Y2D1P7</accession>
<protein>
    <recommendedName>
        <fullName evidence="1">DnaJ homologue subfamily C member 28 conserved domain-containing protein</fullName>
    </recommendedName>
</protein>
<evidence type="ECO:0000313" key="3">
    <source>
        <dbReference type="Proteomes" id="UP000193642"/>
    </source>
</evidence>
<keyword evidence="3" id="KW-1185">Reference proteome</keyword>
<gene>
    <name evidence="2" type="ORF">BCR33DRAFT_711443</name>
</gene>
<dbReference type="EMBL" id="MCGO01000002">
    <property type="protein sequence ID" value="ORY53056.1"/>
    <property type="molecule type" value="Genomic_DNA"/>
</dbReference>
<dbReference type="Pfam" id="PF09350">
    <property type="entry name" value="DJC28_CD"/>
    <property type="match status" value="1"/>
</dbReference>
<feature type="domain" description="DnaJ homologue subfamily C member 28 conserved" evidence="1">
    <location>
        <begin position="13"/>
        <end position="84"/>
    </location>
</feature>
<dbReference type="InterPro" id="IPR018961">
    <property type="entry name" value="DnaJ_homolog_subfam-C_membr-28"/>
</dbReference>
<dbReference type="Proteomes" id="UP000193642">
    <property type="component" value="Unassembled WGS sequence"/>
</dbReference>